<dbReference type="EMBL" id="UYRR01040268">
    <property type="protein sequence ID" value="VDK78676.1"/>
    <property type="molecule type" value="Genomic_DNA"/>
</dbReference>
<dbReference type="InterPro" id="IPR040842">
    <property type="entry name" value="SNX17/31_FERM"/>
</dbReference>
<evidence type="ECO:0000313" key="3">
    <source>
        <dbReference type="Proteomes" id="UP000267096"/>
    </source>
</evidence>
<evidence type="ECO:0000313" key="2">
    <source>
        <dbReference type="EMBL" id="VDK78676.1"/>
    </source>
</evidence>
<organism evidence="2 3">
    <name type="scientific">Anisakis simplex</name>
    <name type="common">Herring worm</name>
    <dbReference type="NCBI Taxonomy" id="6269"/>
    <lineage>
        <taxon>Eukaryota</taxon>
        <taxon>Metazoa</taxon>
        <taxon>Ecdysozoa</taxon>
        <taxon>Nematoda</taxon>
        <taxon>Chromadorea</taxon>
        <taxon>Rhabditida</taxon>
        <taxon>Spirurina</taxon>
        <taxon>Ascaridomorpha</taxon>
        <taxon>Ascaridoidea</taxon>
        <taxon>Anisakidae</taxon>
        <taxon>Anisakis</taxon>
        <taxon>Anisakis simplex complex</taxon>
    </lineage>
</organism>
<gene>
    <name evidence="2" type="ORF">ASIM_LOCUS20663</name>
</gene>
<accession>A0A3P6STZ3</accession>
<sequence>MKNQRVESAFRATRIKMWRITEHQNEINNNRFLFQFEYLIAKDTFEWITFITNQSAHSMNKSTSNGNIDQMDVSLNANKMLSNAKDSISNQSASNSYESLTDLFNTISNELPAHENRVFNITDDDL</sequence>
<dbReference type="InterPro" id="IPR011993">
    <property type="entry name" value="PH-like_dom_sf"/>
</dbReference>
<dbReference type="Pfam" id="PF18116">
    <property type="entry name" value="SNX17_FERM_C"/>
    <property type="match status" value="1"/>
</dbReference>
<proteinExistence type="predicted"/>
<name>A0A3P6STZ3_ANISI</name>
<keyword evidence="3" id="KW-1185">Reference proteome</keyword>
<dbReference type="AlphaFoldDB" id="A0A3P6STZ3"/>
<feature type="domain" description="Sorting nexin-17/31 FERM" evidence="1">
    <location>
        <begin position="3"/>
        <end position="56"/>
    </location>
</feature>
<evidence type="ECO:0000259" key="1">
    <source>
        <dbReference type="Pfam" id="PF18116"/>
    </source>
</evidence>
<reference evidence="2 3" key="1">
    <citation type="submission" date="2018-11" db="EMBL/GenBank/DDBJ databases">
        <authorList>
            <consortium name="Pathogen Informatics"/>
        </authorList>
    </citation>
    <scope>NUCLEOTIDE SEQUENCE [LARGE SCALE GENOMIC DNA]</scope>
</reference>
<protein>
    <recommendedName>
        <fullName evidence="1">Sorting nexin-17/31 FERM domain-containing protein</fullName>
    </recommendedName>
</protein>
<dbReference type="Proteomes" id="UP000267096">
    <property type="component" value="Unassembled WGS sequence"/>
</dbReference>
<dbReference type="OrthoDB" id="5772781at2759"/>
<dbReference type="Gene3D" id="2.30.29.30">
    <property type="entry name" value="Pleckstrin-homology domain (PH domain)/Phosphotyrosine-binding domain (PTB)"/>
    <property type="match status" value="1"/>
</dbReference>